<keyword evidence="6" id="KW-1185">Reference proteome</keyword>
<dbReference type="SUPFAM" id="SSF75620">
    <property type="entry name" value="Release factor"/>
    <property type="match status" value="1"/>
</dbReference>
<dbReference type="Pfam" id="PF00472">
    <property type="entry name" value="RF-1"/>
    <property type="match status" value="1"/>
</dbReference>
<dbReference type="InterPro" id="IPR000352">
    <property type="entry name" value="Pep_chain_release_fac_I"/>
</dbReference>
<dbReference type="NCBIfam" id="NF006718">
    <property type="entry name" value="PRK09256.1"/>
    <property type="match status" value="1"/>
</dbReference>
<proteinExistence type="inferred from homology"/>
<evidence type="ECO:0000256" key="2">
    <source>
        <dbReference type="SAM" id="Coils"/>
    </source>
</evidence>
<evidence type="ECO:0000313" key="5">
    <source>
        <dbReference type="EMBL" id="MFC0408878.1"/>
    </source>
</evidence>
<keyword evidence="2" id="KW-0175">Coiled coil</keyword>
<name>A0ABV6JT26_9PROT</name>
<evidence type="ECO:0000259" key="4">
    <source>
        <dbReference type="PROSITE" id="PS00745"/>
    </source>
</evidence>
<dbReference type="PANTHER" id="PTHR47814">
    <property type="entry name" value="PEPTIDYL-TRNA HYDROLASE ARFB"/>
    <property type="match status" value="1"/>
</dbReference>
<dbReference type="Proteomes" id="UP001589865">
    <property type="component" value="Unassembled WGS sequence"/>
</dbReference>
<evidence type="ECO:0000313" key="6">
    <source>
        <dbReference type="Proteomes" id="UP001589865"/>
    </source>
</evidence>
<gene>
    <name evidence="5" type="primary">arfB</name>
    <name evidence="5" type="ORF">ACFFGY_11490</name>
</gene>
<dbReference type="InterPro" id="IPR045853">
    <property type="entry name" value="Pep_chain_release_fac_I_sf"/>
</dbReference>
<dbReference type="EMBL" id="JBHLUN010000008">
    <property type="protein sequence ID" value="MFC0408878.1"/>
    <property type="molecule type" value="Genomic_DNA"/>
</dbReference>
<dbReference type="PROSITE" id="PS00745">
    <property type="entry name" value="RF_PROK_I"/>
    <property type="match status" value="1"/>
</dbReference>
<feature type="domain" description="Prokaryotic-type class I peptide chain release factors" evidence="4">
    <location>
        <begin position="29"/>
        <end position="45"/>
    </location>
</feature>
<comment type="caution">
    <text evidence="5">The sequence shown here is derived from an EMBL/GenBank/DDBJ whole genome shotgun (WGS) entry which is preliminary data.</text>
</comment>
<comment type="similarity">
    <text evidence="1">Belongs to the prokaryotic/mitochondrial release factor family.</text>
</comment>
<reference evidence="5 6" key="1">
    <citation type="submission" date="2024-09" db="EMBL/GenBank/DDBJ databases">
        <authorList>
            <person name="Sun Q."/>
            <person name="Mori K."/>
        </authorList>
    </citation>
    <scope>NUCLEOTIDE SEQUENCE [LARGE SCALE GENOMIC DNA]</scope>
    <source>
        <strain evidence="5 6">TBRC 5777</strain>
    </source>
</reference>
<feature type="coiled-coil region" evidence="2">
    <location>
        <begin position="79"/>
        <end position="106"/>
    </location>
</feature>
<evidence type="ECO:0000256" key="3">
    <source>
        <dbReference type="SAM" id="MobiDB-lite"/>
    </source>
</evidence>
<dbReference type="RefSeq" id="WP_377044635.1">
    <property type="nucleotide sequence ID" value="NZ_JBHLUN010000008.1"/>
</dbReference>
<dbReference type="PANTHER" id="PTHR47814:SF1">
    <property type="entry name" value="PEPTIDYL-TRNA HYDROLASE ARFB"/>
    <property type="match status" value="1"/>
</dbReference>
<protein>
    <submittedName>
        <fullName evidence="5">Alternative ribosome rescue aminoacyl-tRNA hydrolase ArfB</fullName>
        <ecNumber evidence="5">3.1.1.29</ecNumber>
    </submittedName>
</protein>
<feature type="region of interest" description="Disordered" evidence="3">
    <location>
        <begin position="121"/>
        <end position="147"/>
    </location>
</feature>
<evidence type="ECO:0000256" key="1">
    <source>
        <dbReference type="ARBA" id="ARBA00010835"/>
    </source>
</evidence>
<keyword evidence="5" id="KW-0378">Hydrolase</keyword>
<sequence length="147" mass="16272">MPERGEGGWIPINARLALREEELSESFVRASGPGGQNVNKVSSAVRLSFDLAASPSLPPAVKERAARLAGRRLTNEGVIVIAAQQFRSLEQNRQDARERLLALLREAAVAPVYRVATRVPRSQKRQRLEVKQRRGDIKRLRGTPAAD</sequence>
<dbReference type="EC" id="3.1.1.29" evidence="5"/>
<organism evidence="5 6">
    <name type="scientific">Roseomonas elaeocarpi</name>
    <dbReference type="NCBI Taxonomy" id="907779"/>
    <lineage>
        <taxon>Bacteria</taxon>
        <taxon>Pseudomonadati</taxon>
        <taxon>Pseudomonadota</taxon>
        <taxon>Alphaproteobacteria</taxon>
        <taxon>Acetobacterales</taxon>
        <taxon>Roseomonadaceae</taxon>
        <taxon>Roseomonas</taxon>
    </lineage>
</organism>
<dbReference type="Gene3D" id="3.30.160.20">
    <property type="match status" value="1"/>
</dbReference>
<accession>A0ABV6JT26</accession>
<dbReference type="GO" id="GO:0004045">
    <property type="term" value="F:peptidyl-tRNA hydrolase activity"/>
    <property type="evidence" value="ECO:0007669"/>
    <property type="project" value="UniProtKB-EC"/>
</dbReference>
<feature type="compositionally biased region" description="Basic and acidic residues" evidence="3">
    <location>
        <begin position="126"/>
        <end position="139"/>
    </location>
</feature>